<organism evidence="1 2">
    <name type="scientific">Streptomyces flaveus</name>
    <dbReference type="NCBI Taxonomy" id="66370"/>
    <lineage>
        <taxon>Bacteria</taxon>
        <taxon>Bacillati</taxon>
        <taxon>Actinomycetota</taxon>
        <taxon>Actinomycetes</taxon>
        <taxon>Kitasatosporales</taxon>
        <taxon>Streptomycetaceae</taxon>
        <taxon>Streptomyces</taxon>
        <taxon>Streptomyces aurantiacus group</taxon>
    </lineage>
</organism>
<reference evidence="1" key="1">
    <citation type="journal article" date="2014" name="Int. J. Syst. Evol. Microbiol.">
        <title>Complete genome sequence of Corynebacterium casei LMG S-19264T (=DSM 44701T), isolated from a smear-ripened cheese.</title>
        <authorList>
            <consortium name="US DOE Joint Genome Institute (JGI-PGF)"/>
            <person name="Walter F."/>
            <person name="Albersmeier A."/>
            <person name="Kalinowski J."/>
            <person name="Ruckert C."/>
        </authorList>
    </citation>
    <scope>NUCLEOTIDE SEQUENCE</scope>
    <source>
        <strain evidence="1">JCM 3035</strain>
    </source>
</reference>
<evidence type="ECO:0000313" key="1">
    <source>
        <dbReference type="EMBL" id="GGL17873.1"/>
    </source>
</evidence>
<dbReference type="EMBL" id="BMPQ01000062">
    <property type="protein sequence ID" value="GGL17873.1"/>
    <property type="molecule type" value="Genomic_DNA"/>
</dbReference>
<sequence length="62" mass="6269">MHRHGTVSEDSAVEVMAELHLRGDSLRCNHGAADFLSKVVGSAPAPGLIALGRSPGAPPAGP</sequence>
<accession>A0A917VTU1</accession>
<proteinExistence type="predicted"/>
<evidence type="ECO:0000313" key="2">
    <source>
        <dbReference type="Proteomes" id="UP000637788"/>
    </source>
</evidence>
<comment type="caution">
    <text evidence="1">The sequence shown here is derived from an EMBL/GenBank/DDBJ whole genome shotgun (WGS) entry which is preliminary data.</text>
</comment>
<name>A0A917VTU1_9ACTN</name>
<reference evidence="1" key="2">
    <citation type="submission" date="2020-09" db="EMBL/GenBank/DDBJ databases">
        <authorList>
            <person name="Sun Q."/>
            <person name="Ohkuma M."/>
        </authorList>
    </citation>
    <scope>NUCLEOTIDE SEQUENCE</scope>
    <source>
        <strain evidence="1">JCM 3035</strain>
    </source>
</reference>
<gene>
    <name evidence="1" type="ORF">GCM10010094_93420</name>
</gene>
<keyword evidence="2" id="KW-1185">Reference proteome</keyword>
<dbReference type="Proteomes" id="UP000637788">
    <property type="component" value="Unassembled WGS sequence"/>
</dbReference>
<dbReference type="AlphaFoldDB" id="A0A917VTU1"/>
<protein>
    <submittedName>
        <fullName evidence="1">Uncharacterized protein</fullName>
    </submittedName>
</protein>